<protein>
    <submittedName>
        <fullName evidence="1">Uncharacterized protein</fullName>
    </submittedName>
</protein>
<evidence type="ECO:0000313" key="1">
    <source>
        <dbReference type="EMBL" id="KAL0934429.1"/>
    </source>
</evidence>
<accession>A0ACC3YR73</accession>
<comment type="caution">
    <text evidence="1">The sequence shown here is derived from an EMBL/GenBank/DDBJ whole genome shotgun (WGS) entry which is preliminary data.</text>
</comment>
<keyword evidence="2" id="KW-1185">Reference proteome</keyword>
<sequence length="273" mass="31055">MRPYNYSSSLQFEMKSSFRQLQHKITCWTKLRLAHQEKDFSHAERLIEDESLLAQTPQANERERAHSIPHGSRTTCVLLVWKLLKSLLFLAAVGFVIEHLLSIERNLKNDSTPRNIHAIPDCGHDTASARAAGCVYDIMMVGWSAPQCFDPFVSADSLSNSSTLADVRGAGSFTFSVTPDFTQIVRQDVGEITKHEYLYANWEFHKAHCAYVWRVLANALERKRRGELNVYVYMAATMYEHSVHCSHVLLDKKRNLTAPTQIQVSGTNRCVLL</sequence>
<reference evidence="1 2" key="1">
    <citation type="journal article" date="2020" name="Phytopathology">
        <title>Genome Sequence Resources of Colletotrichum truncatum, C. plurivorum, C. musicola, and C. sojae: Four Species Pathogenic to Soybean (Glycine max).</title>
        <authorList>
            <person name="Rogerio F."/>
            <person name="Boufleur T.R."/>
            <person name="Ciampi-Guillardi M."/>
            <person name="Sukno S.A."/>
            <person name="Thon M.R."/>
            <person name="Massola Junior N.S."/>
            <person name="Baroncelli R."/>
        </authorList>
    </citation>
    <scope>NUCLEOTIDE SEQUENCE [LARGE SCALE GENOMIC DNA]</scope>
    <source>
        <strain evidence="1 2">CMES1059</strain>
    </source>
</reference>
<proteinExistence type="predicted"/>
<dbReference type="Proteomes" id="UP000805649">
    <property type="component" value="Unassembled WGS sequence"/>
</dbReference>
<name>A0ACC3YR73_COLTU</name>
<dbReference type="EMBL" id="VUJX02000007">
    <property type="protein sequence ID" value="KAL0934429.1"/>
    <property type="molecule type" value="Genomic_DNA"/>
</dbReference>
<gene>
    <name evidence="1" type="ORF">CTRU02_211228</name>
</gene>
<evidence type="ECO:0000313" key="2">
    <source>
        <dbReference type="Proteomes" id="UP000805649"/>
    </source>
</evidence>
<organism evidence="1 2">
    <name type="scientific">Colletotrichum truncatum</name>
    <name type="common">Anthracnose fungus</name>
    <name type="synonym">Colletotrichum capsici</name>
    <dbReference type="NCBI Taxonomy" id="5467"/>
    <lineage>
        <taxon>Eukaryota</taxon>
        <taxon>Fungi</taxon>
        <taxon>Dikarya</taxon>
        <taxon>Ascomycota</taxon>
        <taxon>Pezizomycotina</taxon>
        <taxon>Sordariomycetes</taxon>
        <taxon>Hypocreomycetidae</taxon>
        <taxon>Glomerellales</taxon>
        <taxon>Glomerellaceae</taxon>
        <taxon>Colletotrichum</taxon>
        <taxon>Colletotrichum truncatum species complex</taxon>
    </lineage>
</organism>